<dbReference type="PROSITE" id="PS50977">
    <property type="entry name" value="HTH_TETR_2"/>
    <property type="match status" value="1"/>
</dbReference>
<gene>
    <name evidence="7" type="ordered locus">Tcur_1898</name>
</gene>
<dbReference type="GO" id="GO:0046677">
    <property type="term" value="P:response to antibiotic"/>
    <property type="evidence" value="ECO:0007669"/>
    <property type="project" value="InterPro"/>
</dbReference>
<dbReference type="eggNOG" id="COG1309">
    <property type="taxonomic scope" value="Bacteria"/>
</dbReference>
<accession>D1ADK8</accession>
<dbReference type="KEGG" id="tcu:Tcur_1898"/>
<evidence type="ECO:0000259" key="6">
    <source>
        <dbReference type="PROSITE" id="PS50977"/>
    </source>
</evidence>
<name>D1ADK8_THECD</name>
<dbReference type="InterPro" id="IPR003012">
    <property type="entry name" value="Tet_transcr_reg_TetR"/>
</dbReference>
<keyword evidence="8" id="KW-1185">Reference proteome</keyword>
<dbReference type="InterPro" id="IPR050109">
    <property type="entry name" value="HTH-type_TetR-like_transc_reg"/>
</dbReference>
<evidence type="ECO:0000256" key="4">
    <source>
        <dbReference type="ARBA" id="ARBA00023163"/>
    </source>
</evidence>
<keyword evidence="4" id="KW-0804">Transcription</keyword>
<feature type="DNA-binding region" description="H-T-H motif" evidence="5">
    <location>
        <begin position="40"/>
        <end position="59"/>
    </location>
</feature>
<dbReference type="PANTHER" id="PTHR30055">
    <property type="entry name" value="HTH-TYPE TRANSCRIPTIONAL REGULATOR RUTR"/>
    <property type="match status" value="1"/>
</dbReference>
<sequence length="225" mass="24856">MAEQTSGGTLPVDGRVPLTYDRIIRTAIELIEREGEQALSMRRVGGELGVAAMSLYNHVSGKEAILDGVADRILAGLELEADPEADWRDQIRALAHAFRRIAHEHPRSMSVVLSRPAVWTSSLPVIERMLTIAELAGLERRTAVRVMRLFMSYVMGTLMREEGMANTLRHIAQDGARAAELVDPAAFPHVVQSACELLSSDFDADFDFGLELLIAAIERLPRTPR</sequence>
<keyword evidence="3 5" id="KW-0238">DNA-binding</keyword>
<dbReference type="SUPFAM" id="SSF46689">
    <property type="entry name" value="Homeodomain-like"/>
    <property type="match status" value="1"/>
</dbReference>
<dbReference type="Gene3D" id="1.10.357.10">
    <property type="entry name" value="Tetracycline Repressor, domain 2"/>
    <property type="match status" value="1"/>
</dbReference>
<feature type="domain" description="HTH tetR-type" evidence="6">
    <location>
        <begin position="17"/>
        <end position="77"/>
    </location>
</feature>
<evidence type="ECO:0000256" key="3">
    <source>
        <dbReference type="ARBA" id="ARBA00023125"/>
    </source>
</evidence>
<dbReference type="GO" id="GO:0045892">
    <property type="term" value="P:negative regulation of DNA-templated transcription"/>
    <property type="evidence" value="ECO:0007669"/>
    <property type="project" value="InterPro"/>
</dbReference>
<dbReference type="InterPro" id="IPR001647">
    <property type="entry name" value="HTH_TetR"/>
</dbReference>
<dbReference type="InterPro" id="IPR004111">
    <property type="entry name" value="Repressor_TetR_C"/>
</dbReference>
<evidence type="ECO:0000313" key="8">
    <source>
        <dbReference type="Proteomes" id="UP000001918"/>
    </source>
</evidence>
<dbReference type="InterPro" id="IPR036271">
    <property type="entry name" value="Tet_transcr_reg_TetR-rel_C_sf"/>
</dbReference>
<dbReference type="PRINTS" id="PR00400">
    <property type="entry name" value="TETREPRESSOR"/>
</dbReference>
<dbReference type="RefSeq" id="WP_012852252.1">
    <property type="nucleotide sequence ID" value="NC_013510.1"/>
</dbReference>
<dbReference type="GO" id="GO:0000976">
    <property type="term" value="F:transcription cis-regulatory region binding"/>
    <property type="evidence" value="ECO:0007669"/>
    <property type="project" value="TreeGrafter"/>
</dbReference>
<dbReference type="AlphaFoldDB" id="D1ADK8"/>
<dbReference type="Pfam" id="PF00440">
    <property type="entry name" value="TetR_N"/>
    <property type="match status" value="1"/>
</dbReference>
<dbReference type="Gene3D" id="1.10.10.60">
    <property type="entry name" value="Homeodomain-like"/>
    <property type="match status" value="1"/>
</dbReference>
<reference evidence="7 8" key="1">
    <citation type="journal article" date="2011" name="Stand. Genomic Sci.">
        <title>Complete genome sequence of Thermomonospora curvata type strain (B9).</title>
        <authorList>
            <person name="Chertkov O."/>
            <person name="Sikorski J."/>
            <person name="Nolan M."/>
            <person name="Lapidus A."/>
            <person name="Lucas S."/>
            <person name="Del Rio T.G."/>
            <person name="Tice H."/>
            <person name="Cheng J.F."/>
            <person name="Goodwin L."/>
            <person name="Pitluck S."/>
            <person name="Liolios K."/>
            <person name="Ivanova N."/>
            <person name="Mavromatis K."/>
            <person name="Mikhailova N."/>
            <person name="Ovchinnikova G."/>
            <person name="Pati A."/>
            <person name="Chen A."/>
            <person name="Palaniappan K."/>
            <person name="Djao O.D."/>
            <person name="Land M."/>
            <person name="Hauser L."/>
            <person name="Chang Y.J."/>
            <person name="Jeffries C.D."/>
            <person name="Brettin T."/>
            <person name="Han C."/>
            <person name="Detter J.C."/>
            <person name="Rohde M."/>
            <person name="Goker M."/>
            <person name="Woyke T."/>
            <person name="Bristow J."/>
            <person name="Eisen J.A."/>
            <person name="Markowitz V."/>
            <person name="Hugenholtz P."/>
            <person name="Klenk H.P."/>
            <person name="Kyrpides N.C."/>
        </authorList>
    </citation>
    <scope>NUCLEOTIDE SEQUENCE [LARGE SCALE GENOMIC DNA]</scope>
    <source>
        <strain evidence="8">ATCC 19995 / DSM 43183 / JCM 3096 / KCTC 9072 / NBRC 15933 / NCIMB 10081 / Henssen B9</strain>
    </source>
</reference>
<dbReference type="InterPro" id="IPR009057">
    <property type="entry name" value="Homeodomain-like_sf"/>
</dbReference>
<dbReference type="SUPFAM" id="SSF48498">
    <property type="entry name" value="Tetracyclin repressor-like, C-terminal domain"/>
    <property type="match status" value="1"/>
</dbReference>
<dbReference type="Proteomes" id="UP000001918">
    <property type="component" value="Chromosome"/>
</dbReference>
<organism evidence="7 8">
    <name type="scientific">Thermomonospora curvata (strain ATCC 19995 / DSM 43183 / JCM 3096 / KCTC 9072 / NBRC 15933 / NCIMB 10081 / Henssen B9)</name>
    <dbReference type="NCBI Taxonomy" id="471852"/>
    <lineage>
        <taxon>Bacteria</taxon>
        <taxon>Bacillati</taxon>
        <taxon>Actinomycetota</taxon>
        <taxon>Actinomycetes</taxon>
        <taxon>Streptosporangiales</taxon>
        <taxon>Thermomonosporaceae</taxon>
        <taxon>Thermomonospora</taxon>
    </lineage>
</organism>
<dbReference type="HOGENOM" id="CLU_069543_3_1_11"/>
<evidence type="ECO:0000256" key="1">
    <source>
        <dbReference type="ARBA" id="ARBA00022491"/>
    </source>
</evidence>
<evidence type="ECO:0000256" key="2">
    <source>
        <dbReference type="ARBA" id="ARBA00023015"/>
    </source>
</evidence>
<keyword evidence="2" id="KW-0805">Transcription regulation</keyword>
<evidence type="ECO:0000256" key="5">
    <source>
        <dbReference type="PROSITE-ProRule" id="PRU00335"/>
    </source>
</evidence>
<dbReference type="EMBL" id="CP001738">
    <property type="protein sequence ID" value="ACY97468.1"/>
    <property type="molecule type" value="Genomic_DNA"/>
</dbReference>
<proteinExistence type="predicted"/>
<evidence type="ECO:0000313" key="7">
    <source>
        <dbReference type="EMBL" id="ACY97468.1"/>
    </source>
</evidence>
<dbReference type="Pfam" id="PF02909">
    <property type="entry name" value="TetR_C_1"/>
    <property type="match status" value="1"/>
</dbReference>
<dbReference type="PANTHER" id="PTHR30055:SF151">
    <property type="entry name" value="TRANSCRIPTIONAL REGULATORY PROTEIN"/>
    <property type="match status" value="1"/>
</dbReference>
<dbReference type="STRING" id="471852.Tcur_1898"/>
<dbReference type="GO" id="GO:0003700">
    <property type="term" value="F:DNA-binding transcription factor activity"/>
    <property type="evidence" value="ECO:0007669"/>
    <property type="project" value="TreeGrafter"/>
</dbReference>
<protein>
    <submittedName>
        <fullName evidence="7">Transcriptional regulator, TetR family</fullName>
    </submittedName>
</protein>
<keyword evidence="1" id="KW-0678">Repressor</keyword>